<dbReference type="PANTHER" id="PTHR22950">
    <property type="entry name" value="AMINO ACID TRANSPORTER"/>
    <property type="match status" value="1"/>
</dbReference>
<comment type="subcellular location">
    <subcellularLocation>
        <location evidence="1">Membrane</location>
        <topology evidence="1">Multi-pass membrane protein</topology>
    </subcellularLocation>
</comment>
<organism evidence="8 9">
    <name type="scientific">Strigomonas culicis</name>
    <dbReference type="NCBI Taxonomy" id="28005"/>
    <lineage>
        <taxon>Eukaryota</taxon>
        <taxon>Discoba</taxon>
        <taxon>Euglenozoa</taxon>
        <taxon>Kinetoplastea</taxon>
        <taxon>Metakinetoplastina</taxon>
        <taxon>Trypanosomatida</taxon>
        <taxon>Trypanosomatidae</taxon>
        <taxon>Strigomonadinae</taxon>
        <taxon>Strigomonas</taxon>
    </lineage>
</organism>
<evidence type="ECO:0000256" key="5">
    <source>
        <dbReference type="SAM" id="MobiDB-lite"/>
    </source>
</evidence>
<dbReference type="Pfam" id="PF01490">
    <property type="entry name" value="Aa_trans"/>
    <property type="match status" value="1"/>
</dbReference>
<dbReference type="Proteomes" id="UP000015354">
    <property type="component" value="Unassembled WGS sequence"/>
</dbReference>
<feature type="transmembrane region" description="Helical" evidence="6">
    <location>
        <begin position="404"/>
        <end position="422"/>
    </location>
</feature>
<feature type="compositionally biased region" description="Basic and acidic residues" evidence="5">
    <location>
        <begin position="35"/>
        <end position="54"/>
    </location>
</feature>
<feature type="transmembrane region" description="Helical" evidence="6">
    <location>
        <begin position="316"/>
        <end position="340"/>
    </location>
</feature>
<evidence type="ECO:0000259" key="7">
    <source>
        <dbReference type="Pfam" id="PF01490"/>
    </source>
</evidence>
<evidence type="ECO:0000313" key="8">
    <source>
        <dbReference type="EMBL" id="EPY18978.1"/>
    </source>
</evidence>
<keyword evidence="2 6" id="KW-0812">Transmembrane</keyword>
<reference evidence="8 9" key="1">
    <citation type="journal article" date="2013" name="PLoS ONE">
        <title>Predicting the Proteins of Angomonas deanei, Strigomonas culicis and Their Respective Endosymbionts Reveals New Aspects of the Trypanosomatidae Family.</title>
        <authorList>
            <person name="Motta M.C."/>
            <person name="Martins A.C."/>
            <person name="de Souza S.S."/>
            <person name="Catta-Preta C.M."/>
            <person name="Silva R."/>
            <person name="Klein C.C."/>
            <person name="de Almeida L.G."/>
            <person name="de Lima Cunha O."/>
            <person name="Ciapina L.P."/>
            <person name="Brocchi M."/>
            <person name="Colabardini A.C."/>
            <person name="de Araujo Lima B."/>
            <person name="Machado C.R."/>
            <person name="de Almeida Soares C.M."/>
            <person name="Probst C.M."/>
            <person name="de Menezes C.B."/>
            <person name="Thompson C.E."/>
            <person name="Bartholomeu D.C."/>
            <person name="Gradia D.F."/>
            <person name="Pavoni D.P."/>
            <person name="Grisard E.C."/>
            <person name="Fantinatti-Garboggini F."/>
            <person name="Marchini F.K."/>
            <person name="Rodrigues-Luiz G.F."/>
            <person name="Wagner G."/>
            <person name="Goldman G.H."/>
            <person name="Fietto J.L."/>
            <person name="Elias M.C."/>
            <person name="Goldman M.H."/>
            <person name="Sagot M.F."/>
            <person name="Pereira M."/>
            <person name="Stoco P.H."/>
            <person name="de Mendonca-Neto R.P."/>
            <person name="Teixeira S.M."/>
            <person name="Maciel T.E."/>
            <person name="de Oliveira Mendes T.A."/>
            <person name="Urmenyi T.P."/>
            <person name="de Souza W."/>
            <person name="Schenkman S."/>
            <person name="de Vasconcelos A.T."/>
        </authorList>
    </citation>
    <scope>NUCLEOTIDE SEQUENCE [LARGE SCALE GENOMIC DNA]</scope>
</reference>
<evidence type="ECO:0000256" key="1">
    <source>
        <dbReference type="ARBA" id="ARBA00004141"/>
    </source>
</evidence>
<evidence type="ECO:0000256" key="3">
    <source>
        <dbReference type="ARBA" id="ARBA00022989"/>
    </source>
</evidence>
<protein>
    <submittedName>
        <fullName evidence="8">Amino acid transporter aATP11</fullName>
    </submittedName>
</protein>
<feature type="region of interest" description="Disordered" evidence="5">
    <location>
        <begin position="35"/>
        <end position="60"/>
    </location>
</feature>
<keyword evidence="9" id="KW-1185">Reference proteome</keyword>
<dbReference type="OrthoDB" id="28208at2759"/>
<dbReference type="GO" id="GO:0005737">
    <property type="term" value="C:cytoplasm"/>
    <property type="evidence" value="ECO:0007669"/>
    <property type="project" value="TreeGrafter"/>
</dbReference>
<dbReference type="PANTHER" id="PTHR22950:SF690">
    <property type="entry name" value="ACID TRANSPORTER, PUTATIVE-RELATED"/>
    <property type="match status" value="1"/>
</dbReference>
<feature type="transmembrane region" description="Helical" evidence="6">
    <location>
        <begin position="87"/>
        <end position="113"/>
    </location>
</feature>
<proteinExistence type="predicted"/>
<dbReference type="GO" id="GO:0015179">
    <property type="term" value="F:L-amino acid transmembrane transporter activity"/>
    <property type="evidence" value="ECO:0007669"/>
    <property type="project" value="TreeGrafter"/>
</dbReference>
<evidence type="ECO:0000313" key="9">
    <source>
        <dbReference type="Proteomes" id="UP000015354"/>
    </source>
</evidence>
<feature type="transmembrane region" description="Helical" evidence="6">
    <location>
        <begin position="214"/>
        <end position="233"/>
    </location>
</feature>
<sequence>MSHPSSGNDLDENLERELSAITPAMMQQGLVVENEKELSHDKNSLDKEATHGKGTDPYVISGAHEGLDGDKEEVEELPRDRNCLEKLIHFVIPHGGILSGVVNLASVTLGAGIMSIPSSFNTSGLAMAIIYLTVITALTIYSIHLLIVAEKKTGLHSFEGMARGLLGRGGDIFVAILMWALCFGGAVGYVIAVGNVIEALFKHDGVPEYLQGSSGRKCIVSGIWLLFMLPLVLPKQVNSLRYASAVGVCFIVFFVICVVIHSAMNGLKNGLPKDLVMVSTGNSGISGLSLFMFAYLCQVNIFRITAEAKRPTVGRLTLQATLACSVCGVMYLLVGLFGYFDFGSSLTGNALSYYDPYASPMFFVCFIGFIIKLCAAFSLNMLACRSAFFSLVNWDVVTLPYWKHTLVSVPFAIGALILGLFVPDINVVFGFVGSLCGGFIGFVFPALFIMYSGNWNWKTAGPVQFVSTYFLLICGVIGIVWGTGSTVYDAVLTYG</sequence>
<evidence type="ECO:0000256" key="4">
    <source>
        <dbReference type="ARBA" id="ARBA00023136"/>
    </source>
</evidence>
<feature type="transmembrane region" description="Helical" evidence="6">
    <location>
        <begin position="170"/>
        <end position="194"/>
    </location>
</feature>
<keyword evidence="3 6" id="KW-1133">Transmembrane helix</keyword>
<gene>
    <name evidence="8" type="ORF">STCU_09683</name>
</gene>
<evidence type="ECO:0000256" key="2">
    <source>
        <dbReference type="ARBA" id="ARBA00022692"/>
    </source>
</evidence>
<feature type="transmembrane region" description="Helical" evidence="6">
    <location>
        <begin position="428"/>
        <end position="451"/>
    </location>
</feature>
<accession>S9TR42</accession>
<comment type="caution">
    <text evidence="8">The sequence shown here is derived from an EMBL/GenBank/DDBJ whole genome shotgun (WGS) entry which is preliminary data.</text>
</comment>
<feature type="domain" description="Amino acid transporter transmembrane" evidence="7">
    <location>
        <begin position="96"/>
        <end position="485"/>
    </location>
</feature>
<keyword evidence="4 6" id="KW-0472">Membrane</keyword>
<feature type="transmembrane region" description="Helical" evidence="6">
    <location>
        <begin position="284"/>
        <end position="304"/>
    </location>
</feature>
<feature type="transmembrane region" description="Helical" evidence="6">
    <location>
        <begin position="125"/>
        <end position="149"/>
    </location>
</feature>
<dbReference type="GO" id="GO:0016020">
    <property type="term" value="C:membrane"/>
    <property type="evidence" value="ECO:0007669"/>
    <property type="project" value="UniProtKB-SubCell"/>
</dbReference>
<name>S9TR42_9TRYP</name>
<feature type="transmembrane region" description="Helical" evidence="6">
    <location>
        <begin position="245"/>
        <end position="264"/>
    </location>
</feature>
<dbReference type="AlphaFoldDB" id="S9TR42"/>
<evidence type="ECO:0000256" key="6">
    <source>
        <dbReference type="SAM" id="Phobius"/>
    </source>
</evidence>
<dbReference type="EMBL" id="ATMH01009683">
    <property type="protein sequence ID" value="EPY18978.1"/>
    <property type="molecule type" value="Genomic_DNA"/>
</dbReference>
<feature type="transmembrane region" description="Helical" evidence="6">
    <location>
        <begin position="463"/>
        <end position="482"/>
    </location>
</feature>
<dbReference type="InterPro" id="IPR013057">
    <property type="entry name" value="AA_transpt_TM"/>
</dbReference>
<feature type="transmembrane region" description="Helical" evidence="6">
    <location>
        <begin position="360"/>
        <end position="383"/>
    </location>
</feature>